<reference evidence="2" key="2">
    <citation type="submission" date="2022-09" db="EMBL/GenBank/DDBJ databases">
        <authorList>
            <person name="Sun Q."/>
            <person name="Ohkuma M."/>
        </authorList>
    </citation>
    <scope>NUCLEOTIDE SEQUENCE</scope>
    <source>
        <strain evidence="2">JCM 3093</strain>
    </source>
</reference>
<dbReference type="InterPro" id="IPR038020">
    <property type="entry name" value="MbtH-like_sf"/>
</dbReference>
<evidence type="ECO:0000313" key="2">
    <source>
        <dbReference type="EMBL" id="GGK87731.1"/>
    </source>
</evidence>
<dbReference type="SUPFAM" id="SSF160582">
    <property type="entry name" value="MbtH-like"/>
    <property type="match status" value="1"/>
</dbReference>
<dbReference type="RefSeq" id="WP_191897231.1">
    <property type="nucleotide sequence ID" value="NZ_BMQD01000019.1"/>
</dbReference>
<dbReference type="Pfam" id="PF03621">
    <property type="entry name" value="MbtH"/>
    <property type="match status" value="1"/>
</dbReference>
<dbReference type="SMART" id="SM00923">
    <property type="entry name" value="MbtH"/>
    <property type="match status" value="1"/>
</dbReference>
<dbReference type="Gene3D" id="3.90.820.10">
    <property type="entry name" value="Structural Genomics, Unknown Function 30-nov-00 1gh9 Mol_id"/>
    <property type="match status" value="1"/>
</dbReference>
<dbReference type="Proteomes" id="UP000627984">
    <property type="component" value="Unassembled WGS sequence"/>
</dbReference>
<gene>
    <name evidence="2" type="ORF">GCM10010126_53990</name>
</gene>
<protein>
    <submittedName>
        <fullName evidence="2">MbtH family protein</fullName>
    </submittedName>
</protein>
<evidence type="ECO:0000259" key="1">
    <source>
        <dbReference type="SMART" id="SM00923"/>
    </source>
</evidence>
<dbReference type="InterPro" id="IPR005153">
    <property type="entry name" value="MbtH-like_dom"/>
</dbReference>
<dbReference type="GO" id="GO:0005829">
    <property type="term" value="C:cytosol"/>
    <property type="evidence" value="ECO:0007669"/>
    <property type="project" value="TreeGrafter"/>
</dbReference>
<reference evidence="2" key="1">
    <citation type="journal article" date="2014" name="Int. J. Syst. Evol. Microbiol.">
        <title>Complete genome sequence of Corynebacterium casei LMG S-19264T (=DSM 44701T), isolated from a smear-ripened cheese.</title>
        <authorList>
            <consortium name="US DOE Joint Genome Institute (JGI-PGF)"/>
            <person name="Walter F."/>
            <person name="Albersmeier A."/>
            <person name="Kalinowski J."/>
            <person name="Ruckert C."/>
        </authorList>
    </citation>
    <scope>NUCLEOTIDE SEQUENCE</scope>
    <source>
        <strain evidence="2">JCM 3093</strain>
    </source>
</reference>
<name>A0AA37BLM9_9ACTN</name>
<accession>A0AA37BLM9</accession>
<organism evidence="2 3">
    <name type="scientific">Planomonospora parontospora</name>
    <dbReference type="NCBI Taxonomy" id="58119"/>
    <lineage>
        <taxon>Bacteria</taxon>
        <taxon>Bacillati</taxon>
        <taxon>Actinomycetota</taxon>
        <taxon>Actinomycetes</taxon>
        <taxon>Streptosporangiales</taxon>
        <taxon>Streptosporangiaceae</taxon>
        <taxon>Planomonospora</taxon>
    </lineage>
</organism>
<dbReference type="AlphaFoldDB" id="A0AA37BLM9"/>
<dbReference type="EMBL" id="BMQD01000019">
    <property type="protein sequence ID" value="GGK87731.1"/>
    <property type="molecule type" value="Genomic_DNA"/>
</dbReference>
<dbReference type="GO" id="GO:0019290">
    <property type="term" value="P:siderophore biosynthetic process"/>
    <property type="evidence" value="ECO:0007669"/>
    <property type="project" value="TreeGrafter"/>
</dbReference>
<proteinExistence type="predicted"/>
<feature type="domain" description="MbtH-like" evidence="1">
    <location>
        <begin position="1"/>
        <end position="49"/>
    </location>
</feature>
<dbReference type="PANTHER" id="PTHR38444">
    <property type="entry name" value="ENTEROBACTIN BIOSYNTHESIS PROTEIN YBDZ"/>
    <property type="match status" value="1"/>
</dbReference>
<comment type="caution">
    <text evidence="2">The sequence shown here is derived from an EMBL/GenBank/DDBJ whole genome shotgun (WGS) entry which is preliminary data.</text>
</comment>
<evidence type="ECO:0000313" key="3">
    <source>
        <dbReference type="Proteomes" id="UP000627984"/>
    </source>
</evidence>
<sequence length="68" mass="7649">MNDGISRYAVLVNDAGQHALHPQDAGPPRGWRAAGFSGSEEECARYVDEHWTDTRPLHLRRRAGERHA</sequence>
<dbReference type="InterPro" id="IPR037407">
    <property type="entry name" value="MLP_fam"/>
</dbReference>
<dbReference type="PANTHER" id="PTHR38444:SF1">
    <property type="entry name" value="ENTEROBACTIN BIOSYNTHESIS PROTEIN YBDZ"/>
    <property type="match status" value="1"/>
</dbReference>